<accession>F0ZR34</accession>
<dbReference type="RefSeq" id="XP_003289871.1">
    <property type="nucleotide sequence ID" value="XM_003289823.1"/>
</dbReference>
<feature type="domain" description="F-box" evidence="2">
    <location>
        <begin position="16"/>
        <end position="62"/>
    </location>
</feature>
<dbReference type="KEGG" id="dpp:DICPUDRAFT_92380"/>
<dbReference type="InterPro" id="IPR036047">
    <property type="entry name" value="F-box-like_dom_sf"/>
</dbReference>
<dbReference type="EMBL" id="GL871134">
    <property type="protein sequence ID" value="EGC33603.1"/>
    <property type="molecule type" value="Genomic_DNA"/>
</dbReference>
<dbReference type="eggNOG" id="ENOG502R10H">
    <property type="taxonomic scope" value="Eukaryota"/>
</dbReference>
<dbReference type="AlphaFoldDB" id="F0ZR34"/>
<evidence type="ECO:0000256" key="1">
    <source>
        <dbReference type="SAM" id="MobiDB-lite"/>
    </source>
</evidence>
<sequence length="341" mass="40480">MDILYSYNSFNKKRNFTILEELPYDVLLQILSFLNPSELCTLGLVCRDFKQLADDDWIWRGFYPILKFNFCFHFQMNHYPRILESQNAKRVYINESRLTKSASKFIGVWSEKWCDVDVLNSTKISFNGEQFMVEYTKNKFEAEFQSFDGNTLKFKLTGGDSGWSFLYTLSCFEKQNQQNQNNNIITTSNGNHNQLFNHHQKYYQFNQNQNCNNNNSNIYFNSVHNNHYLNSNSVDESSNQEEVLHLHVLRLHDKVEFSGMFCSSISGNITHPHHFRNKSDFQLYLMRQEIQQLRIQHQQQQEIINSIQRINENDITHQNNNNENNNSSCSDSRKHSRVYAY</sequence>
<dbReference type="SMART" id="SM00256">
    <property type="entry name" value="FBOX"/>
    <property type="match status" value="1"/>
</dbReference>
<dbReference type="CDD" id="cd22139">
    <property type="entry name" value="F-box_unchar"/>
    <property type="match status" value="1"/>
</dbReference>
<name>F0ZR34_DICPU</name>
<dbReference type="PANTHER" id="PTHR46731:SF1">
    <property type="entry name" value="F-BOX ONLY PROTEIN 15"/>
    <property type="match status" value="1"/>
</dbReference>
<protein>
    <recommendedName>
        <fullName evidence="2">F-box domain-containing protein</fullName>
    </recommendedName>
</protein>
<evidence type="ECO:0000313" key="4">
    <source>
        <dbReference type="Proteomes" id="UP000001064"/>
    </source>
</evidence>
<dbReference type="InParanoid" id="F0ZR34"/>
<gene>
    <name evidence="3" type="ORF">DICPUDRAFT_92380</name>
</gene>
<evidence type="ECO:0000259" key="2">
    <source>
        <dbReference type="PROSITE" id="PS50181"/>
    </source>
</evidence>
<organism evidence="3 4">
    <name type="scientific">Dictyostelium purpureum</name>
    <name type="common">Slime mold</name>
    <dbReference type="NCBI Taxonomy" id="5786"/>
    <lineage>
        <taxon>Eukaryota</taxon>
        <taxon>Amoebozoa</taxon>
        <taxon>Evosea</taxon>
        <taxon>Eumycetozoa</taxon>
        <taxon>Dictyostelia</taxon>
        <taxon>Dictyosteliales</taxon>
        <taxon>Dictyosteliaceae</taxon>
        <taxon>Dictyostelium</taxon>
    </lineage>
</organism>
<feature type="region of interest" description="Disordered" evidence="1">
    <location>
        <begin position="316"/>
        <end position="341"/>
    </location>
</feature>
<dbReference type="OMA" id="DDWIWRG"/>
<evidence type="ECO:0000313" key="3">
    <source>
        <dbReference type="EMBL" id="EGC33603.1"/>
    </source>
</evidence>
<dbReference type="OrthoDB" id="3219396at2759"/>
<dbReference type="GO" id="GO:0019005">
    <property type="term" value="C:SCF ubiquitin ligase complex"/>
    <property type="evidence" value="ECO:0000318"/>
    <property type="project" value="GO_Central"/>
</dbReference>
<dbReference type="PROSITE" id="PS50181">
    <property type="entry name" value="FBOX"/>
    <property type="match status" value="1"/>
</dbReference>
<dbReference type="SUPFAM" id="SSF81383">
    <property type="entry name" value="F-box domain"/>
    <property type="match status" value="1"/>
</dbReference>
<dbReference type="Gene3D" id="1.20.1280.50">
    <property type="match status" value="1"/>
</dbReference>
<dbReference type="Pfam" id="PF12937">
    <property type="entry name" value="F-box-like"/>
    <property type="match status" value="1"/>
</dbReference>
<dbReference type="PANTHER" id="PTHR46731">
    <property type="entry name" value="F-BOX ONLY PROTEIN 15"/>
    <property type="match status" value="1"/>
</dbReference>
<keyword evidence="4" id="KW-1185">Reference proteome</keyword>
<dbReference type="GeneID" id="10504227"/>
<proteinExistence type="predicted"/>
<dbReference type="FunCoup" id="F0ZR34">
    <property type="interactions" value="389"/>
</dbReference>
<dbReference type="Proteomes" id="UP000001064">
    <property type="component" value="Unassembled WGS sequence"/>
</dbReference>
<reference evidence="4" key="1">
    <citation type="journal article" date="2011" name="Genome Biol.">
        <title>Comparative genomics of the social amoebae Dictyostelium discoideum and Dictyostelium purpureum.</title>
        <authorList>
            <consortium name="US DOE Joint Genome Institute (JGI-PGF)"/>
            <person name="Sucgang R."/>
            <person name="Kuo A."/>
            <person name="Tian X."/>
            <person name="Salerno W."/>
            <person name="Parikh A."/>
            <person name="Feasley C.L."/>
            <person name="Dalin E."/>
            <person name="Tu H."/>
            <person name="Huang E."/>
            <person name="Barry K."/>
            <person name="Lindquist E."/>
            <person name="Shapiro H."/>
            <person name="Bruce D."/>
            <person name="Schmutz J."/>
            <person name="Salamov A."/>
            <person name="Fey P."/>
            <person name="Gaudet P."/>
            <person name="Anjard C."/>
            <person name="Babu M.M."/>
            <person name="Basu S."/>
            <person name="Bushmanova Y."/>
            <person name="van der Wel H."/>
            <person name="Katoh-Kurasawa M."/>
            <person name="Dinh C."/>
            <person name="Coutinho P.M."/>
            <person name="Saito T."/>
            <person name="Elias M."/>
            <person name="Schaap P."/>
            <person name="Kay R.R."/>
            <person name="Henrissat B."/>
            <person name="Eichinger L."/>
            <person name="Rivero F."/>
            <person name="Putnam N.H."/>
            <person name="West C.M."/>
            <person name="Loomis W.F."/>
            <person name="Chisholm R.L."/>
            <person name="Shaulsky G."/>
            <person name="Strassmann J.E."/>
            <person name="Queller D.C."/>
            <person name="Kuspa A."/>
            <person name="Grigoriev I.V."/>
        </authorList>
    </citation>
    <scope>NUCLEOTIDE SEQUENCE [LARGE SCALE GENOMIC DNA]</scope>
    <source>
        <strain evidence="4">QSDP1</strain>
    </source>
</reference>
<dbReference type="InterPro" id="IPR001810">
    <property type="entry name" value="F-box_dom"/>
</dbReference>
<dbReference type="VEuPathDB" id="AmoebaDB:DICPUDRAFT_92380"/>